<proteinExistence type="predicted"/>
<dbReference type="Pfam" id="PF00753">
    <property type="entry name" value="Lactamase_B"/>
    <property type="match status" value="1"/>
</dbReference>
<protein>
    <submittedName>
        <fullName evidence="6">Unannotated protein</fullName>
    </submittedName>
</protein>
<evidence type="ECO:0000256" key="3">
    <source>
        <dbReference type="ARBA" id="ARBA00022801"/>
    </source>
</evidence>
<accession>A0A6J6L1K3</accession>
<dbReference type="EMBL" id="CAFBQB010000023">
    <property type="protein sequence ID" value="CAB5040456.1"/>
    <property type="molecule type" value="Genomic_DNA"/>
</dbReference>
<feature type="domain" description="Metallo-beta-lactamase" evidence="5">
    <location>
        <begin position="18"/>
        <end position="203"/>
    </location>
</feature>
<dbReference type="SUPFAM" id="SSF56281">
    <property type="entry name" value="Metallo-hydrolase/oxidoreductase"/>
    <property type="match status" value="1"/>
</dbReference>
<reference evidence="6" key="1">
    <citation type="submission" date="2020-05" db="EMBL/GenBank/DDBJ databases">
        <authorList>
            <person name="Chiriac C."/>
            <person name="Salcher M."/>
            <person name="Ghai R."/>
            <person name="Kavagutti S V."/>
        </authorList>
    </citation>
    <scope>NUCLEOTIDE SEQUENCE</scope>
</reference>
<evidence type="ECO:0000313" key="7">
    <source>
        <dbReference type="EMBL" id="CAB5040456.1"/>
    </source>
</evidence>
<dbReference type="AlphaFoldDB" id="A0A6J6L1K3"/>
<dbReference type="InterPro" id="IPR001279">
    <property type="entry name" value="Metallo-B-lactamas"/>
</dbReference>
<evidence type="ECO:0000256" key="2">
    <source>
        <dbReference type="ARBA" id="ARBA00022723"/>
    </source>
</evidence>
<dbReference type="InterPro" id="IPR036866">
    <property type="entry name" value="RibonucZ/Hydroxyglut_hydro"/>
</dbReference>
<keyword evidence="4" id="KW-0862">Zinc</keyword>
<evidence type="ECO:0000256" key="1">
    <source>
        <dbReference type="ARBA" id="ARBA00001947"/>
    </source>
</evidence>
<sequence length="226" mass="24337">MLGGQTVLVASFAAPMFATNCWVIASGPGAECVVIDPGMPDVSHQLSEILDEFGLKPVAVIATHGHLDHTFSIAPIADGYNIPAYIHSQDRAALIHPKRCLSPEFAATLAGMEFVEPSDVRELRNGELLDLVGLSFRAIHAPGHTVGSLMFEVSDEILISGDVLFAGSIGRTDQPTGSATDMEETLRKKLLPLPDHLRVLPGHGPETTIAHERKNNPYLKSIKGRY</sequence>
<evidence type="ECO:0000313" key="6">
    <source>
        <dbReference type="EMBL" id="CAB4655416.1"/>
    </source>
</evidence>
<dbReference type="Gene3D" id="3.60.15.10">
    <property type="entry name" value="Ribonuclease Z/Hydroxyacylglutathione hydrolase-like"/>
    <property type="match status" value="1"/>
</dbReference>
<dbReference type="GO" id="GO:0046872">
    <property type="term" value="F:metal ion binding"/>
    <property type="evidence" value="ECO:0007669"/>
    <property type="project" value="UniProtKB-KW"/>
</dbReference>
<dbReference type="EMBL" id="CAEZWP010000012">
    <property type="protein sequence ID" value="CAB4655416.1"/>
    <property type="molecule type" value="Genomic_DNA"/>
</dbReference>
<organism evidence="6">
    <name type="scientific">freshwater metagenome</name>
    <dbReference type="NCBI Taxonomy" id="449393"/>
    <lineage>
        <taxon>unclassified sequences</taxon>
        <taxon>metagenomes</taxon>
        <taxon>ecological metagenomes</taxon>
    </lineage>
</organism>
<evidence type="ECO:0000259" key="5">
    <source>
        <dbReference type="SMART" id="SM00849"/>
    </source>
</evidence>
<dbReference type="GO" id="GO:0016787">
    <property type="term" value="F:hydrolase activity"/>
    <property type="evidence" value="ECO:0007669"/>
    <property type="project" value="UniProtKB-KW"/>
</dbReference>
<evidence type="ECO:0000256" key="4">
    <source>
        <dbReference type="ARBA" id="ARBA00022833"/>
    </source>
</evidence>
<dbReference type="SMART" id="SM00849">
    <property type="entry name" value="Lactamase_B"/>
    <property type="match status" value="1"/>
</dbReference>
<name>A0A6J6L1K3_9ZZZZ</name>
<comment type="cofactor">
    <cofactor evidence="1">
        <name>Zn(2+)</name>
        <dbReference type="ChEBI" id="CHEBI:29105"/>
    </cofactor>
</comment>
<keyword evidence="2" id="KW-0479">Metal-binding</keyword>
<keyword evidence="3" id="KW-0378">Hydrolase</keyword>
<gene>
    <name evidence="6" type="ORF">UFOPK2265_00421</name>
    <name evidence="7" type="ORF">UFOPK4248_00284</name>
</gene>
<dbReference type="InterPro" id="IPR051453">
    <property type="entry name" value="MBL_Glyoxalase_II"/>
</dbReference>
<dbReference type="CDD" id="cd06262">
    <property type="entry name" value="metallo-hydrolase-like_MBL-fold"/>
    <property type="match status" value="1"/>
</dbReference>
<dbReference type="PANTHER" id="PTHR46233:SF3">
    <property type="entry name" value="HYDROXYACYLGLUTATHIONE HYDROLASE GLOC"/>
    <property type="match status" value="1"/>
</dbReference>
<dbReference type="PANTHER" id="PTHR46233">
    <property type="entry name" value="HYDROXYACYLGLUTATHIONE HYDROLASE GLOC"/>
    <property type="match status" value="1"/>
</dbReference>